<keyword evidence="2" id="KW-1185">Reference proteome</keyword>
<dbReference type="EMBL" id="PJQM01002633">
    <property type="protein sequence ID" value="RCH93878.1"/>
    <property type="molecule type" value="Genomic_DNA"/>
</dbReference>
<reference evidence="1 2" key="1">
    <citation type="journal article" date="2018" name="G3 (Bethesda)">
        <title>Phylogenetic and Phylogenomic Definition of Rhizopus Species.</title>
        <authorList>
            <person name="Gryganskyi A.P."/>
            <person name="Golan J."/>
            <person name="Dolatabadi S."/>
            <person name="Mondo S."/>
            <person name="Robb S."/>
            <person name="Idnurm A."/>
            <person name="Muszewska A."/>
            <person name="Steczkiewicz K."/>
            <person name="Masonjones S."/>
            <person name="Liao H.L."/>
            <person name="Gajdeczka M.T."/>
            <person name="Anike F."/>
            <person name="Vuek A."/>
            <person name="Anishchenko I.M."/>
            <person name="Voigt K."/>
            <person name="de Hoog G.S."/>
            <person name="Smith M.E."/>
            <person name="Heitman J."/>
            <person name="Vilgalys R."/>
            <person name="Stajich J.E."/>
        </authorList>
    </citation>
    <scope>NUCLEOTIDE SEQUENCE [LARGE SCALE GENOMIC DNA]</scope>
    <source>
        <strain evidence="1 2">LSU 92-RS-03</strain>
    </source>
</reference>
<proteinExistence type="predicted"/>
<dbReference type="STRING" id="4846.A0A367JVE5"/>
<gene>
    <name evidence="1" type="ORF">CU098_009711</name>
</gene>
<accession>A0A367JVE5</accession>
<sequence length="416" mass="46872">MLVAELGDLEPVIYVDHKGEEHHLLAAPKVIGNMMTLEAENKPPSLIFIPKKRKEINEHSQPDQTPCSIRNIVLNSHCRALLSKSKYIELDPQTALLLNNSLTLNPMAAKSCTHLLEEAVFVEGGKSLLVLGGEIYSRLSSLDAHYEKTSATKGNIPQSSLPPTDTRYQNVELCLINNDNAKKLVLGTKAMNVLITSFIRLKSNQSVVVGASGSNGFTPSRSTRIFNERCKLQEIEMTTKANTQLDGIRSSHQYLLYPFDEHAQLRQLRSKFDRFSTYLCYRFSSKFTNDVRTRPWTIWTITGRSRNQDRNSSAVFASKLFKHIATQVWENGAEASLSLNTITSLKRQCKQSGNVERIFDYIEDLYEDDISTTTIIGNKELNKLLKNLASLLSSEIVDGNEQISRNIQHVFSEAYN</sequence>
<evidence type="ECO:0000313" key="1">
    <source>
        <dbReference type="EMBL" id="RCH93878.1"/>
    </source>
</evidence>
<dbReference type="Proteomes" id="UP000253551">
    <property type="component" value="Unassembled WGS sequence"/>
</dbReference>
<name>A0A367JVE5_RHIST</name>
<organism evidence="1 2">
    <name type="scientific">Rhizopus stolonifer</name>
    <name type="common">Rhizopus nigricans</name>
    <dbReference type="NCBI Taxonomy" id="4846"/>
    <lineage>
        <taxon>Eukaryota</taxon>
        <taxon>Fungi</taxon>
        <taxon>Fungi incertae sedis</taxon>
        <taxon>Mucoromycota</taxon>
        <taxon>Mucoromycotina</taxon>
        <taxon>Mucoromycetes</taxon>
        <taxon>Mucorales</taxon>
        <taxon>Mucorineae</taxon>
        <taxon>Rhizopodaceae</taxon>
        <taxon>Rhizopus</taxon>
    </lineage>
</organism>
<dbReference type="AlphaFoldDB" id="A0A367JVE5"/>
<comment type="caution">
    <text evidence="1">The sequence shown here is derived from an EMBL/GenBank/DDBJ whole genome shotgun (WGS) entry which is preliminary data.</text>
</comment>
<evidence type="ECO:0000313" key="2">
    <source>
        <dbReference type="Proteomes" id="UP000253551"/>
    </source>
</evidence>
<protein>
    <submittedName>
        <fullName evidence="1">Uncharacterized protein</fullName>
    </submittedName>
</protein>
<dbReference type="OrthoDB" id="2219666at2759"/>